<accession>A0ABS7HRG5</accession>
<sequence>MTSFRFGVVTGSHGDAPAWSETARRLEGDGFSALLVPDTLYTPSPFLALSVAAAATDTLHLGTWVLAAPLRTPAATVRETRTLVELSGGRFELGLGAGRPQGEADAAALGVPWGSGRERVDQVEATIHAVREACGDDVPLTLAAGGDRMMRLAGRHAHTVALPLPPHADLAAVTEVVGRVRAATPPDREAVELSLQIAGVGDAVPEWLRRSAGLTPESLRAAGAVAALSGDVARDADALRALRDETGVSFLTVPDELSAAVVPLVAQLAGT</sequence>
<evidence type="ECO:0000259" key="1">
    <source>
        <dbReference type="Pfam" id="PF00296"/>
    </source>
</evidence>
<name>A0ABS7HRG5_9MICO</name>
<dbReference type="EMBL" id="JAEUAW010000009">
    <property type="protein sequence ID" value="MBW9094493.1"/>
    <property type="molecule type" value="Genomic_DNA"/>
</dbReference>
<dbReference type="InterPro" id="IPR036661">
    <property type="entry name" value="Luciferase-like_sf"/>
</dbReference>
<dbReference type="Pfam" id="PF00296">
    <property type="entry name" value="Bac_luciferase"/>
    <property type="match status" value="1"/>
</dbReference>
<keyword evidence="3" id="KW-1185">Reference proteome</keyword>
<gene>
    <name evidence="2" type="ORF">JNB62_12430</name>
</gene>
<dbReference type="RefSeq" id="WP_220301206.1">
    <property type="nucleotide sequence ID" value="NZ_JAEUAW010000009.1"/>
</dbReference>
<dbReference type="Proteomes" id="UP001196843">
    <property type="component" value="Unassembled WGS sequence"/>
</dbReference>
<reference evidence="2 3" key="1">
    <citation type="journal article" date="2021" name="MBio">
        <title>Poor Competitiveness of Bradyrhizobium in Pigeon Pea Root Colonization in Indian Soils.</title>
        <authorList>
            <person name="Chalasani D."/>
            <person name="Basu A."/>
            <person name="Pullabhotla S.V.S.R.N."/>
            <person name="Jorrin B."/>
            <person name="Neal A.L."/>
            <person name="Poole P.S."/>
            <person name="Podile A.R."/>
            <person name="Tkacz A."/>
        </authorList>
    </citation>
    <scope>NUCLEOTIDE SEQUENCE [LARGE SCALE GENOMIC DNA]</scope>
    <source>
        <strain evidence="2 3">HU14</strain>
    </source>
</reference>
<dbReference type="PANTHER" id="PTHR43244">
    <property type="match status" value="1"/>
</dbReference>
<dbReference type="InterPro" id="IPR050564">
    <property type="entry name" value="F420-G6PD/mer"/>
</dbReference>
<comment type="caution">
    <text evidence="2">The sequence shown here is derived from an EMBL/GenBank/DDBJ whole genome shotgun (WGS) entry which is preliminary data.</text>
</comment>
<feature type="domain" description="Luciferase-like" evidence="1">
    <location>
        <begin position="7"/>
        <end position="197"/>
    </location>
</feature>
<evidence type="ECO:0000313" key="2">
    <source>
        <dbReference type="EMBL" id="MBW9094493.1"/>
    </source>
</evidence>
<dbReference type="Gene3D" id="3.20.20.30">
    <property type="entry name" value="Luciferase-like domain"/>
    <property type="match status" value="2"/>
</dbReference>
<dbReference type="InterPro" id="IPR011251">
    <property type="entry name" value="Luciferase-like_dom"/>
</dbReference>
<protein>
    <submittedName>
        <fullName evidence="2">LLM class flavin-dependent oxidoreductase</fullName>
    </submittedName>
</protein>
<proteinExistence type="predicted"/>
<evidence type="ECO:0000313" key="3">
    <source>
        <dbReference type="Proteomes" id="UP001196843"/>
    </source>
</evidence>
<organism evidence="2 3">
    <name type="scientific">Microbacterium jejuense</name>
    <dbReference type="NCBI Taxonomy" id="1263637"/>
    <lineage>
        <taxon>Bacteria</taxon>
        <taxon>Bacillati</taxon>
        <taxon>Actinomycetota</taxon>
        <taxon>Actinomycetes</taxon>
        <taxon>Micrococcales</taxon>
        <taxon>Microbacteriaceae</taxon>
        <taxon>Microbacterium</taxon>
    </lineage>
</organism>
<dbReference type="PANTHER" id="PTHR43244:SF2">
    <property type="entry name" value="CONSERVED HYPOTHETICAL ALANINE AND PROLINE-RICH PROTEIN"/>
    <property type="match status" value="1"/>
</dbReference>
<dbReference type="SUPFAM" id="SSF51679">
    <property type="entry name" value="Bacterial luciferase-like"/>
    <property type="match status" value="1"/>
</dbReference>